<dbReference type="InterPro" id="IPR021149">
    <property type="entry name" value="OligosaccharylTrfase_OST3/OST6"/>
</dbReference>
<protein>
    <submittedName>
        <fullName evidence="11">Uncharacterized protein</fullName>
    </submittedName>
</protein>
<keyword evidence="7 9" id="KW-1133">Transmembrane helix</keyword>
<feature type="chain" id="PRO_5042240896" evidence="10">
    <location>
        <begin position="23"/>
        <end position="193"/>
    </location>
</feature>
<keyword evidence="5 10" id="KW-0732">Signal</keyword>
<keyword evidence="4 9" id="KW-0812">Transmembrane</keyword>
<dbReference type="Proteomes" id="UP001221142">
    <property type="component" value="Unassembled WGS sequence"/>
</dbReference>
<evidence type="ECO:0000256" key="4">
    <source>
        <dbReference type="ARBA" id="ARBA00022692"/>
    </source>
</evidence>
<comment type="caution">
    <text evidence="11">The sequence shown here is derived from an EMBL/GenBank/DDBJ whole genome shotgun (WGS) entry which is preliminary data.</text>
</comment>
<evidence type="ECO:0000256" key="10">
    <source>
        <dbReference type="SAM" id="SignalP"/>
    </source>
</evidence>
<evidence type="ECO:0000256" key="9">
    <source>
        <dbReference type="SAM" id="Phobius"/>
    </source>
</evidence>
<evidence type="ECO:0000256" key="7">
    <source>
        <dbReference type="ARBA" id="ARBA00022989"/>
    </source>
</evidence>
<evidence type="ECO:0000256" key="6">
    <source>
        <dbReference type="ARBA" id="ARBA00022824"/>
    </source>
</evidence>
<evidence type="ECO:0000256" key="5">
    <source>
        <dbReference type="ARBA" id="ARBA00022729"/>
    </source>
</evidence>
<reference evidence="11" key="1">
    <citation type="submission" date="2023-03" db="EMBL/GenBank/DDBJ databases">
        <title>Massive genome expansion in bonnet fungi (Mycena s.s.) driven by repeated elements and novel gene families across ecological guilds.</title>
        <authorList>
            <consortium name="Lawrence Berkeley National Laboratory"/>
            <person name="Harder C.B."/>
            <person name="Miyauchi S."/>
            <person name="Viragh M."/>
            <person name="Kuo A."/>
            <person name="Thoen E."/>
            <person name="Andreopoulos B."/>
            <person name="Lu D."/>
            <person name="Skrede I."/>
            <person name="Drula E."/>
            <person name="Henrissat B."/>
            <person name="Morin E."/>
            <person name="Kohler A."/>
            <person name="Barry K."/>
            <person name="LaButti K."/>
            <person name="Morin E."/>
            <person name="Salamov A."/>
            <person name="Lipzen A."/>
            <person name="Mereny Z."/>
            <person name="Hegedus B."/>
            <person name="Baldrian P."/>
            <person name="Stursova M."/>
            <person name="Weitz H."/>
            <person name="Taylor A."/>
            <person name="Grigoriev I.V."/>
            <person name="Nagy L.G."/>
            <person name="Martin F."/>
            <person name="Kauserud H."/>
        </authorList>
    </citation>
    <scope>NUCLEOTIDE SEQUENCE</scope>
    <source>
        <strain evidence="11">9284</strain>
    </source>
</reference>
<evidence type="ECO:0000313" key="11">
    <source>
        <dbReference type="EMBL" id="KAJ7618702.1"/>
    </source>
</evidence>
<comment type="subcellular location">
    <subcellularLocation>
        <location evidence="2">Endoplasmic reticulum membrane</location>
        <topology evidence="2">Multi-pass membrane protein</topology>
    </subcellularLocation>
</comment>
<evidence type="ECO:0000256" key="1">
    <source>
        <dbReference type="ARBA" id="ARBA00002791"/>
    </source>
</evidence>
<dbReference type="AlphaFoldDB" id="A0AAD7BEG7"/>
<dbReference type="EMBL" id="JARKIF010000019">
    <property type="protein sequence ID" value="KAJ7618702.1"/>
    <property type="molecule type" value="Genomic_DNA"/>
</dbReference>
<dbReference type="GO" id="GO:0008250">
    <property type="term" value="C:oligosaccharyltransferase complex"/>
    <property type="evidence" value="ECO:0007669"/>
    <property type="project" value="TreeGrafter"/>
</dbReference>
<feature type="signal peptide" evidence="10">
    <location>
        <begin position="1"/>
        <end position="22"/>
    </location>
</feature>
<evidence type="ECO:0000313" key="12">
    <source>
        <dbReference type="Proteomes" id="UP001221142"/>
    </source>
</evidence>
<organism evidence="11 12">
    <name type="scientific">Roridomyces roridus</name>
    <dbReference type="NCBI Taxonomy" id="1738132"/>
    <lineage>
        <taxon>Eukaryota</taxon>
        <taxon>Fungi</taxon>
        <taxon>Dikarya</taxon>
        <taxon>Basidiomycota</taxon>
        <taxon>Agaricomycotina</taxon>
        <taxon>Agaricomycetes</taxon>
        <taxon>Agaricomycetidae</taxon>
        <taxon>Agaricales</taxon>
        <taxon>Marasmiineae</taxon>
        <taxon>Mycenaceae</taxon>
        <taxon>Roridomyces</taxon>
    </lineage>
</organism>
<proteinExistence type="inferred from homology"/>
<dbReference type="GO" id="GO:0018279">
    <property type="term" value="P:protein N-linked glycosylation via asparagine"/>
    <property type="evidence" value="ECO:0007669"/>
    <property type="project" value="TreeGrafter"/>
</dbReference>
<evidence type="ECO:0000256" key="3">
    <source>
        <dbReference type="ARBA" id="ARBA00009561"/>
    </source>
</evidence>
<dbReference type="PANTHER" id="PTHR12692">
    <property type="entry name" value="DOLICHYL-DIPHOSPHOOLIGOSACCHARIDE--PROTEIN GLYCOSYLTRANSFERASE-RELATED"/>
    <property type="match status" value="1"/>
</dbReference>
<keyword evidence="6" id="KW-0256">Endoplasmic reticulum</keyword>
<evidence type="ECO:0000256" key="2">
    <source>
        <dbReference type="ARBA" id="ARBA00004477"/>
    </source>
</evidence>
<keyword evidence="8 9" id="KW-0472">Membrane</keyword>
<feature type="transmembrane region" description="Helical" evidence="9">
    <location>
        <begin position="79"/>
        <end position="98"/>
    </location>
</feature>
<dbReference type="PANTHER" id="PTHR12692:SF0">
    <property type="entry name" value="GH11935P"/>
    <property type="match status" value="1"/>
</dbReference>
<feature type="transmembrane region" description="Helical" evidence="9">
    <location>
        <begin position="126"/>
        <end position="146"/>
    </location>
</feature>
<feature type="transmembrane region" description="Helical" evidence="9">
    <location>
        <begin position="158"/>
        <end position="178"/>
    </location>
</feature>
<sequence length="193" mass="21753">MLHPPQVSLLLSFLLSAFLAKAAPDDAADASVAHDQLRTPIPIPYSAPLDYTLMTTAFLLTIASLLALPFLLSALRNRWTWAVATAFLSIVMTSGFMFTRVRNSPPFGRDRQWVAIGPQSQYGGEVYIITALYSILGFAFLMLTMVIPRQPAVRRAQLYFWSLVIALGYSTLVALFKFKMEYLERIYPFKMLF</sequence>
<comment type="similarity">
    <text evidence="3">Belongs to the OST3/OST6 family.</text>
</comment>
<dbReference type="Pfam" id="PF04756">
    <property type="entry name" value="OST3_OST6"/>
    <property type="match status" value="1"/>
</dbReference>
<keyword evidence="12" id="KW-1185">Reference proteome</keyword>
<accession>A0AAD7BEG7</accession>
<name>A0AAD7BEG7_9AGAR</name>
<evidence type="ECO:0000256" key="8">
    <source>
        <dbReference type="ARBA" id="ARBA00023136"/>
    </source>
</evidence>
<gene>
    <name evidence="11" type="ORF">FB45DRAFT_1097389</name>
</gene>
<feature type="transmembrane region" description="Helical" evidence="9">
    <location>
        <begin position="51"/>
        <end position="72"/>
    </location>
</feature>
<comment type="function">
    <text evidence="1">Subunit of the oligosaccharyl transferase (OST) complex that catalyzes the initial transfer of a defined glycan (Glc(3)Man(9)GlcNAc(2) in eukaryotes) from the lipid carrier dolichol-pyrophosphate to an asparagine residue within an Asn-X-Ser/Thr consensus motif in nascent polypeptide chains, the first step in protein N-glycosylation. N-glycosylation occurs cotranslationally and the complex associates with the Sec61 complex at the channel-forming translocon complex that mediates protein translocation across the endoplasmic reticulum (ER). All subunits are required for a maximal enzyme activity.</text>
</comment>